<organism evidence="2 3">
    <name type="scientific">Lacibacterium aquatile</name>
    <dbReference type="NCBI Taxonomy" id="1168082"/>
    <lineage>
        <taxon>Bacteria</taxon>
        <taxon>Pseudomonadati</taxon>
        <taxon>Pseudomonadota</taxon>
        <taxon>Alphaproteobacteria</taxon>
        <taxon>Rhodospirillales</taxon>
        <taxon>Rhodospirillaceae</taxon>
    </lineage>
</organism>
<dbReference type="Proteomes" id="UP001597295">
    <property type="component" value="Unassembled WGS sequence"/>
</dbReference>
<dbReference type="Pfam" id="PF05170">
    <property type="entry name" value="AsmA"/>
    <property type="match status" value="2"/>
</dbReference>
<reference evidence="3" key="1">
    <citation type="journal article" date="2019" name="Int. J. Syst. Evol. Microbiol.">
        <title>The Global Catalogue of Microorganisms (GCM) 10K type strain sequencing project: providing services to taxonomists for standard genome sequencing and annotation.</title>
        <authorList>
            <consortium name="The Broad Institute Genomics Platform"/>
            <consortium name="The Broad Institute Genome Sequencing Center for Infectious Disease"/>
            <person name="Wu L."/>
            <person name="Ma J."/>
        </authorList>
    </citation>
    <scope>NUCLEOTIDE SEQUENCE [LARGE SCALE GENOMIC DNA]</scope>
    <source>
        <strain evidence="3">CGMCC 1.19062</strain>
    </source>
</reference>
<dbReference type="InterPro" id="IPR052894">
    <property type="entry name" value="AsmA-related"/>
</dbReference>
<keyword evidence="3" id="KW-1185">Reference proteome</keyword>
<accession>A0ABW5DS03</accession>
<evidence type="ECO:0000313" key="2">
    <source>
        <dbReference type="EMBL" id="MFD2263852.1"/>
    </source>
</evidence>
<feature type="domain" description="AsmA" evidence="1">
    <location>
        <begin position="1"/>
        <end position="120"/>
    </location>
</feature>
<dbReference type="EMBL" id="JBHUIP010000012">
    <property type="protein sequence ID" value="MFD2263852.1"/>
    <property type="molecule type" value="Genomic_DNA"/>
</dbReference>
<dbReference type="RefSeq" id="WP_379876895.1">
    <property type="nucleotide sequence ID" value="NZ_JBHUIP010000012.1"/>
</dbReference>
<name>A0ABW5DS03_9PROT</name>
<evidence type="ECO:0000313" key="3">
    <source>
        <dbReference type="Proteomes" id="UP001597295"/>
    </source>
</evidence>
<proteinExistence type="predicted"/>
<evidence type="ECO:0000259" key="1">
    <source>
        <dbReference type="Pfam" id="PF05170"/>
    </source>
</evidence>
<sequence length="960" mass="101141">MRRAGSRIWISLAAVFVVILGTLAIAPRFVDWSQWRDDIAGTVGTLAGRAVAIDGGVRLTLLPIPSLVADGVRLGEAAGGRAPYFARVGQLEARLDLAQLLVGKIAVTSLVFINPEVDLVDRLDGLLPDSALPVEQVRFVGGSLGLPWFEEGERLTRFDGEVVFNADGKGWRITGDFHHRSLPWHIEAALSPGPTSAQLGVQLGARGGGPTLRLTGQVKTDTGAFSGRLRGDGDRASELFFALGLPAPQPAKGRLTLDAKVEGDNDIIRLEGLTAALSDQRFQGDIKLDWTGENPVLVVELATSRLDVEAWQVNRSPALAPRKGNIRIDGRIDAKADTVEWNNGFARAATFKAALSGDILTVTEAHAQLPGSADVAGSGTFDLAAPHGFTARIEGGADDPRPALTWLGVTLPIPEGRLRRVSAVADLSGDQSALDIRGIDLAFDGSRLTGDISLRRGDRKQATLALHIDRLNIDAYLSAPDLSGPEPLAWMTDWDGSARITVDAATLKALPVPNMRLQAKLDKGIATLERLEGGTLSDVYLTLGGSIDRSKWPAVVDLRGDISLPDTYRVGQLLEIPLPGVLGRPLPFKTALSLNGPANAARIALAPAWGKVQGQVLGPLDLIARTGRVDVEFDSASSIAVLAQLGDIARRNDEIDTPASLRGVFSFGPGRWELREIKAVLADLAASGQVGLHEGKYIGGLGVSALHVDGWGGPLTTGNDLNAWIKALPESQIALRFGSIDAGNIGMNDVSATLETAPGTLSLGQITGKSFDGQGSGKLTLTAGDEQVSLDGALEIKDANLATLGGVLFQDPEVAGRLTLTGTAKSQGGSLLSLWRGLKGEAGLFAGEGKLPGFDIAVARKATEAADNEERNSALVFSLGGGVTSFKAGKGRIEINDGVARLLQFDLSFDGGNARYSGAWPLAGGPLVGQVRYDLDGLPPYGFQAEGQSGRWSRRVELPK</sequence>
<dbReference type="PANTHER" id="PTHR30441:SF4">
    <property type="entry name" value="PROTEIN ASMA"/>
    <property type="match status" value="1"/>
</dbReference>
<feature type="domain" description="AsmA" evidence="1">
    <location>
        <begin position="728"/>
        <end position="902"/>
    </location>
</feature>
<dbReference type="InterPro" id="IPR007844">
    <property type="entry name" value="AsmA"/>
</dbReference>
<protein>
    <submittedName>
        <fullName evidence="2">AsmA family protein</fullName>
    </submittedName>
</protein>
<comment type="caution">
    <text evidence="2">The sequence shown here is derived from an EMBL/GenBank/DDBJ whole genome shotgun (WGS) entry which is preliminary data.</text>
</comment>
<gene>
    <name evidence="2" type="ORF">ACFSM5_13200</name>
</gene>
<dbReference type="PANTHER" id="PTHR30441">
    <property type="entry name" value="DUF748 DOMAIN-CONTAINING PROTEIN"/>
    <property type="match status" value="1"/>
</dbReference>